<dbReference type="PANTHER" id="PTHR43845:SF1">
    <property type="entry name" value="BLR5969 PROTEIN"/>
    <property type="match status" value="1"/>
</dbReference>
<name>A0A383BXA1_9ZZZZ</name>
<proteinExistence type="predicted"/>
<dbReference type="AlphaFoldDB" id="A0A383BXA1"/>
<feature type="non-terminal residue" evidence="1">
    <location>
        <position position="215"/>
    </location>
</feature>
<organism evidence="1">
    <name type="scientific">marine metagenome</name>
    <dbReference type="NCBI Taxonomy" id="408172"/>
    <lineage>
        <taxon>unclassified sequences</taxon>
        <taxon>metagenomes</taxon>
        <taxon>ecological metagenomes</taxon>
    </lineage>
</organism>
<accession>A0A383BXA1</accession>
<dbReference type="PANTHER" id="PTHR43845">
    <property type="entry name" value="BLR5969 PROTEIN"/>
    <property type="match status" value="1"/>
</dbReference>
<dbReference type="Gene3D" id="3.40.50.12780">
    <property type="entry name" value="N-terminal domain of ligase-like"/>
    <property type="match status" value="1"/>
</dbReference>
<dbReference type="SUPFAM" id="SSF56801">
    <property type="entry name" value="Acetyl-CoA synthetase-like"/>
    <property type="match status" value="1"/>
</dbReference>
<dbReference type="EMBL" id="UINC01204240">
    <property type="protein sequence ID" value="SVE24876.1"/>
    <property type="molecule type" value="Genomic_DNA"/>
</dbReference>
<gene>
    <name evidence="1" type="ORF">METZ01_LOCUS477730</name>
</gene>
<dbReference type="InterPro" id="IPR042099">
    <property type="entry name" value="ANL_N_sf"/>
</dbReference>
<evidence type="ECO:0000313" key="1">
    <source>
        <dbReference type="EMBL" id="SVE24876.1"/>
    </source>
</evidence>
<sequence>MTEIIAGCRDQQPMHRRQLQELQLGKLQSLLGPVLESNDFYGRKLRAAGVRSPEDVSTIEAYRQLPFTTKQELSSDQAEHPPYGTNLTFPADRYVRLHQTSGTTGRRLRWLDTEESWQWFGSCWRTVFEGAGVCAGDRIFFAFSFGPFIGFWTAWEGARQLGVMAIPGGGMSSEQRLDAIVANKATVLLSTPTYALNLAEVAAGMGLDTAGDTAV</sequence>
<reference evidence="1" key="1">
    <citation type="submission" date="2018-05" db="EMBL/GenBank/DDBJ databases">
        <authorList>
            <person name="Lanie J.A."/>
            <person name="Ng W.-L."/>
            <person name="Kazmierczak K.M."/>
            <person name="Andrzejewski T.M."/>
            <person name="Davidsen T.M."/>
            <person name="Wayne K.J."/>
            <person name="Tettelin H."/>
            <person name="Glass J.I."/>
            <person name="Rusch D."/>
            <person name="Podicherti R."/>
            <person name="Tsui H.-C.T."/>
            <person name="Winkler M.E."/>
        </authorList>
    </citation>
    <scope>NUCLEOTIDE SEQUENCE</scope>
</reference>
<evidence type="ECO:0008006" key="2">
    <source>
        <dbReference type="Google" id="ProtNLM"/>
    </source>
</evidence>
<protein>
    <recommendedName>
        <fullName evidence="2">AMP-dependent synthetase/ligase domain-containing protein</fullName>
    </recommendedName>
</protein>